<dbReference type="AlphaFoldDB" id="A0A3N4HSS9"/>
<evidence type="ECO:0000256" key="1">
    <source>
        <dbReference type="SAM" id="SignalP"/>
    </source>
</evidence>
<gene>
    <name evidence="2" type="ORF">BJ508DRAFT_379202</name>
</gene>
<evidence type="ECO:0000313" key="3">
    <source>
        <dbReference type="Proteomes" id="UP000275078"/>
    </source>
</evidence>
<feature type="signal peptide" evidence="1">
    <location>
        <begin position="1"/>
        <end position="20"/>
    </location>
</feature>
<keyword evidence="1" id="KW-0732">Signal</keyword>
<name>A0A3N4HSS9_ASCIM</name>
<keyword evidence="3" id="KW-1185">Reference proteome</keyword>
<evidence type="ECO:0008006" key="4">
    <source>
        <dbReference type="Google" id="ProtNLM"/>
    </source>
</evidence>
<dbReference type="EMBL" id="ML119735">
    <property type="protein sequence ID" value="RPA76882.1"/>
    <property type="molecule type" value="Genomic_DNA"/>
</dbReference>
<accession>A0A3N4HSS9</accession>
<reference evidence="2 3" key="1">
    <citation type="journal article" date="2018" name="Nat. Ecol. Evol.">
        <title>Pezizomycetes genomes reveal the molecular basis of ectomycorrhizal truffle lifestyle.</title>
        <authorList>
            <person name="Murat C."/>
            <person name="Payen T."/>
            <person name="Noel B."/>
            <person name="Kuo A."/>
            <person name="Morin E."/>
            <person name="Chen J."/>
            <person name="Kohler A."/>
            <person name="Krizsan K."/>
            <person name="Balestrini R."/>
            <person name="Da Silva C."/>
            <person name="Montanini B."/>
            <person name="Hainaut M."/>
            <person name="Levati E."/>
            <person name="Barry K.W."/>
            <person name="Belfiori B."/>
            <person name="Cichocki N."/>
            <person name="Clum A."/>
            <person name="Dockter R.B."/>
            <person name="Fauchery L."/>
            <person name="Guy J."/>
            <person name="Iotti M."/>
            <person name="Le Tacon F."/>
            <person name="Lindquist E.A."/>
            <person name="Lipzen A."/>
            <person name="Malagnac F."/>
            <person name="Mello A."/>
            <person name="Molinier V."/>
            <person name="Miyauchi S."/>
            <person name="Poulain J."/>
            <person name="Riccioni C."/>
            <person name="Rubini A."/>
            <person name="Sitrit Y."/>
            <person name="Splivallo R."/>
            <person name="Traeger S."/>
            <person name="Wang M."/>
            <person name="Zifcakova L."/>
            <person name="Wipf D."/>
            <person name="Zambonelli A."/>
            <person name="Paolocci F."/>
            <person name="Nowrousian M."/>
            <person name="Ottonello S."/>
            <person name="Baldrian P."/>
            <person name="Spatafora J.W."/>
            <person name="Henrissat B."/>
            <person name="Nagy L.G."/>
            <person name="Aury J.M."/>
            <person name="Wincker P."/>
            <person name="Grigoriev I.V."/>
            <person name="Bonfante P."/>
            <person name="Martin F.M."/>
        </authorList>
    </citation>
    <scope>NUCLEOTIDE SEQUENCE [LARGE SCALE GENOMIC DNA]</scope>
    <source>
        <strain evidence="2 3">RN42</strain>
    </source>
</reference>
<organism evidence="2 3">
    <name type="scientific">Ascobolus immersus RN42</name>
    <dbReference type="NCBI Taxonomy" id="1160509"/>
    <lineage>
        <taxon>Eukaryota</taxon>
        <taxon>Fungi</taxon>
        <taxon>Dikarya</taxon>
        <taxon>Ascomycota</taxon>
        <taxon>Pezizomycotina</taxon>
        <taxon>Pezizomycetes</taxon>
        <taxon>Pezizales</taxon>
        <taxon>Ascobolaceae</taxon>
        <taxon>Ascobolus</taxon>
    </lineage>
</organism>
<proteinExistence type="predicted"/>
<feature type="chain" id="PRO_5018272231" description="Extracellular membrane protein CFEM domain-containing protein" evidence="1">
    <location>
        <begin position="21"/>
        <end position="217"/>
    </location>
</feature>
<protein>
    <recommendedName>
        <fullName evidence="4">Extracellular membrane protein CFEM domain-containing protein</fullName>
    </recommendedName>
</protein>
<evidence type="ECO:0000313" key="2">
    <source>
        <dbReference type="EMBL" id="RPA76882.1"/>
    </source>
</evidence>
<sequence>MKPAFIASTLIFPVMVASQALLPPLTLPPNDTTPHVYALTDLNSLITFFPNCYNHCVVNHLATFSTNILYPGCHVNANTYARSVKLDWRCVCFQERLKTIQANNTYKEYGGRVESCLKDLDELPGCEGKGKGEGLQEWGMYWGRVGEYCRDRFGQSGKLEDRGELLATSHGVRVGGNGRIMFKDSSVNDNTTPKCLLDPGPDISACIGSSRALPVKM</sequence>
<dbReference type="Proteomes" id="UP000275078">
    <property type="component" value="Unassembled WGS sequence"/>
</dbReference>